<evidence type="ECO:0000256" key="1">
    <source>
        <dbReference type="SAM" id="MobiDB-lite"/>
    </source>
</evidence>
<feature type="compositionally biased region" description="Basic and acidic residues" evidence="1">
    <location>
        <begin position="571"/>
        <end position="595"/>
    </location>
</feature>
<evidence type="ECO:0000313" key="3">
    <source>
        <dbReference type="Proteomes" id="UP000031512"/>
    </source>
</evidence>
<proteinExistence type="predicted"/>
<dbReference type="GeneID" id="15804351"/>
<dbReference type="KEGG" id="beq:BEWA_012750"/>
<dbReference type="EMBL" id="ACOU01000004">
    <property type="protein sequence ID" value="EKX72716.1"/>
    <property type="molecule type" value="Genomic_DNA"/>
</dbReference>
<comment type="caution">
    <text evidence="2">The sequence shown here is derived from an EMBL/GenBank/DDBJ whole genome shotgun (WGS) entry which is preliminary data.</text>
</comment>
<dbReference type="RefSeq" id="XP_004832168.1">
    <property type="nucleotide sequence ID" value="XM_004832111.1"/>
</dbReference>
<dbReference type="VEuPathDB" id="PiroplasmaDB:BEWA_012750"/>
<feature type="region of interest" description="Disordered" evidence="1">
    <location>
        <begin position="477"/>
        <end position="605"/>
    </location>
</feature>
<feature type="compositionally biased region" description="Polar residues" evidence="1">
    <location>
        <begin position="686"/>
        <end position="732"/>
    </location>
</feature>
<gene>
    <name evidence="2" type="ORF">BEWA_012750</name>
</gene>
<organism evidence="2 3">
    <name type="scientific">Theileria equi strain WA</name>
    <dbReference type="NCBI Taxonomy" id="1537102"/>
    <lineage>
        <taxon>Eukaryota</taxon>
        <taxon>Sar</taxon>
        <taxon>Alveolata</taxon>
        <taxon>Apicomplexa</taxon>
        <taxon>Aconoidasida</taxon>
        <taxon>Piroplasmida</taxon>
        <taxon>Theileriidae</taxon>
        <taxon>Theileria</taxon>
    </lineage>
</organism>
<feature type="compositionally biased region" description="Polar residues" evidence="1">
    <location>
        <begin position="839"/>
        <end position="849"/>
    </location>
</feature>
<feature type="region of interest" description="Disordered" evidence="1">
    <location>
        <begin position="632"/>
        <end position="849"/>
    </location>
</feature>
<keyword evidence="3" id="KW-1185">Reference proteome</keyword>
<feature type="compositionally biased region" description="Basic and acidic residues" evidence="1">
    <location>
        <begin position="11"/>
        <end position="22"/>
    </location>
</feature>
<name>L1LBK4_THEEQ</name>
<dbReference type="eggNOG" id="KOG1366">
    <property type="taxonomic scope" value="Eukaryota"/>
</dbReference>
<feature type="compositionally biased region" description="Basic and acidic residues" evidence="1">
    <location>
        <begin position="477"/>
        <end position="515"/>
    </location>
</feature>
<evidence type="ECO:0000313" key="2">
    <source>
        <dbReference type="EMBL" id="EKX72716.1"/>
    </source>
</evidence>
<reference evidence="2 3" key="1">
    <citation type="journal article" date="2012" name="BMC Genomics">
        <title>Comparative genomic analysis and phylogenetic position of Theileria equi.</title>
        <authorList>
            <person name="Kappmeyer L.S."/>
            <person name="Thiagarajan M."/>
            <person name="Herndon D.R."/>
            <person name="Ramsay J.D."/>
            <person name="Caler E."/>
            <person name="Djikeng A."/>
            <person name="Gillespie J.J."/>
            <person name="Lau A.O."/>
            <person name="Roalson E.H."/>
            <person name="Silva J.C."/>
            <person name="Silva M.G."/>
            <person name="Suarez C.E."/>
            <person name="Ueti M.W."/>
            <person name="Nene V.M."/>
            <person name="Mealey R.H."/>
            <person name="Knowles D.P."/>
            <person name="Brayton K.A."/>
        </authorList>
    </citation>
    <scope>NUCLEOTIDE SEQUENCE [LARGE SCALE GENOMIC DNA]</scope>
    <source>
        <strain evidence="2 3">WA</strain>
    </source>
</reference>
<dbReference type="Proteomes" id="UP000031512">
    <property type="component" value="Unassembled WGS sequence"/>
</dbReference>
<feature type="region of interest" description="Disordered" evidence="1">
    <location>
        <begin position="1"/>
        <end position="22"/>
    </location>
</feature>
<protein>
    <submittedName>
        <fullName evidence="2">Uncharacterized protein</fullName>
    </submittedName>
</protein>
<feature type="compositionally biased region" description="Low complexity" evidence="1">
    <location>
        <begin position="733"/>
        <end position="748"/>
    </location>
</feature>
<dbReference type="AlphaFoldDB" id="L1LBK4"/>
<accession>L1LBK4</accession>
<sequence length="885" mass="97004">MPTINIKKKCPKGENGGHEAGESRCSNGFDASLRTVYGTPKDQKYRVCRHKSSGIPSITNLKYDKDELTYEGGPYLVKKHNLITEVCTYYSAKYDPSNDIINVPLILGVKENTGGDYTWYENTGNNITWRKINHQGKFPEIYNQSTKDFTEKLIKLTCKLHNFHSVNVYESNVGKEYCCPVCGGCKVMVSDGETSVLGYTKYRHKYSIDTKLVRYNNTLLKYRDPKDEDDHETDPNEYQPIQLLAEQIPNLTVYYWNEDKKHTKPLVMEVDVFGNAPVSLGNDGKPDNSQWTMIADDDGLPKILPPGESVSPDTLHKQRCKLFRPVIIDVTSKGQYKNPHSEEEECKMKECSKEVKVTNYSKVIPELKNYTALKHTYGDRENNKFTITSFKNGPSEDDSPTGFFPIWNVTEVVVLLPKCDGDINTPLVVHVKSEGGGARTWSKNSCKRASEWKEETELENNLSNQVTDILKTILESDKQQKSRAVARAEEGTEETREPWLPRNSEEEKSSGEEPPKLLYLKGDDPEGPVSTLQPPHRGPPGSHSLVTDLQRGGHGPAEVQELKSIPPVGEKSNRSSESEIKEDSVEKPDKERNTDRPVAYQVPDTESETKILLQGNGLLGSVYYVAESGLPELIGEAGPPSYIVLSTGGPSDSTPITGPKPPATERKSSDKAAPSAPPSPSALHSILTTQTAAHPGTTKAQTDGNDQYSADSQQQKPTVVLSEQNSNTNQHEGASGASAGGLSFTSGSLPYSSSDGYLKGTKGILVPRSLDGQAGDTFPGERGEAGPPGGVDAKEAGDGEIPPDVKFSLPKAQDLTHKAEAHNNVSHPTSGPLDPPQEPHNTGSDSPTNIIVSVTTGILTTFASACFGGWKLYNRSKGDPWVRQI</sequence>
<feature type="compositionally biased region" description="Basic residues" evidence="1">
    <location>
        <begin position="1"/>
        <end position="10"/>
    </location>
</feature>